<dbReference type="PANTHER" id="PTHR11986">
    <property type="entry name" value="AMINOTRANSFERASE CLASS III"/>
    <property type="match status" value="1"/>
</dbReference>
<comment type="cofactor">
    <cofactor evidence="1">
        <name>pyridoxal 5'-phosphate</name>
        <dbReference type="ChEBI" id="CHEBI:597326"/>
    </cofactor>
</comment>
<dbReference type="EMBL" id="PFCO01000003">
    <property type="protein sequence ID" value="PIR69778.1"/>
    <property type="molecule type" value="Genomic_DNA"/>
</dbReference>
<evidence type="ECO:0000256" key="4">
    <source>
        <dbReference type="ARBA" id="ARBA00022898"/>
    </source>
</evidence>
<evidence type="ECO:0000313" key="7">
    <source>
        <dbReference type="Proteomes" id="UP000231503"/>
    </source>
</evidence>
<evidence type="ECO:0000256" key="2">
    <source>
        <dbReference type="ARBA" id="ARBA00022576"/>
    </source>
</evidence>
<evidence type="ECO:0000313" key="6">
    <source>
        <dbReference type="EMBL" id="PIR69778.1"/>
    </source>
</evidence>
<dbReference type="PIRSF" id="PIRSF000521">
    <property type="entry name" value="Transaminase_4ab_Lys_Orn"/>
    <property type="match status" value="1"/>
</dbReference>
<gene>
    <name evidence="6" type="ORF">COU47_01725</name>
</gene>
<dbReference type="InterPro" id="IPR050103">
    <property type="entry name" value="Class-III_PLP-dep_AT"/>
</dbReference>
<dbReference type="InterPro" id="IPR015421">
    <property type="entry name" value="PyrdxlP-dep_Trfase_major"/>
</dbReference>
<dbReference type="PROSITE" id="PS00600">
    <property type="entry name" value="AA_TRANSFER_CLASS_3"/>
    <property type="match status" value="1"/>
</dbReference>
<evidence type="ECO:0000256" key="1">
    <source>
        <dbReference type="ARBA" id="ARBA00001933"/>
    </source>
</evidence>
<keyword evidence="2" id="KW-0032">Aminotransferase</keyword>
<reference evidence="7" key="1">
    <citation type="submission" date="2017-09" db="EMBL/GenBank/DDBJ databases">
        <title>Depth-based differentiation of microbial function through sediment-hosted aquifers and enrichment of novel symbionts in the deep terrestrial subsurface.</title>
        <authorList>
            <person name="Probst A.J."/>
            <person name="Ladd B."/>
            <person name="Jarett J.K."/>
            <person name="Geller-Mcgrath D.E."/>
            <person name="Sieber C.M.K."/>
            <person name="Emerson J.B."/>
            <person name="Anantharaman K."/>
            <person name="Thomas B.C."/>
            <person name="Malmstrom R."/>
            <person name="Stieglmeier M."/>
            <person name="Klingl A."/>
            <person name="Woyke T."/>
            <person name="Ryan C.M."/>
            <person name="Banfield J.F."/>
        </authorList>
    </citation>
    <scope>NUCLEOTIDE SEQUENCE [LARGE SCALE GENOMIC DNA]</scope>
</reference>
<dbReference type="Gene3D" id="3.90.1150.10">
    <property type="entry name" value="Aspartate Aminotransferase, domain 1"/>
    <property type="match status" value="1"/>
</dbReference>
<dbReference type="AlphaFoldDB" id="A0A2H0TDZ8"/>
<dbReference type="InterPro" id="IPR005814">
    <property type="entry name" value="Aminotrans_3"/>
</dbReference>
<name>A0A2H0TDZ8_9BACT</name>
<dbReference type="InterPro" id="IPR015422">
    <property type="entry name" value="PyrdxlP-dep_Trfase_small"/>
</dbReference>
<evidence type="ECO:0000256" key="3">
    <source>
        <dbReference type="ARBA" id="ARBA00022679"/>
    </source>
</evidence>
<accession>A0A2H0TDZ8</accession>
<dbReference type="GO" id="GO:0042802">
    <property type="term" value="F:identical protein binding"/>
    <property type="evidence" value="ECO:0007669"/>
    <property type="project" value="TreeGrafter"/>
</dbReference>
<sequence>MKTAVKKFTDRYWGCFTPTTIDYNDNLIITGATGCLLRDERGKEYLDFCSQAGVSNIGHNHPFWLAAYKSLLETIEKESVPWYLIATDFHFQYVVSIDGKKVEISQPALAERLKEIAFGDDTRFIQQISGATTNNSAIKFIDKLYPEKKFAFAFKGAFQGRQGGALGCTYAKPIQRQGFSIGGHTMEHLSFVRDEYTLALVMRELNYIPLRDYAFIIFELIQGEGGVNPVNEYTIQLLKHLQDNGVILVCDDVQEGFGRTGAWLSYENFNIVPDIITVSKAMGGGDPIGAALFNAKNPALRGWDERLAVGWDSSTFQWNPHAVFNAIVTMMIFEKYHLIERARDMGGHLKNALEGAMDRFYAFAEPGVVYPVHNIALKGIGLHYGIEFQVFNKKADGYVADVALRDATLARLRENGIITLSAGNPNINPTIRFMPPLIVTKEEIATCGNALAQSLIEAYQLVYKK</sequence>
<dbReference type="SUPFAM" id="SSF53383">
    <property type="entry name" value="PLP-dependent transferases"/>
    <property type="match status" value="1"/>
</dbReference>
<dbReference type="GO" id="GO:0008483">
    <property type="term" value="F:transaminase activity"/>
    <property type="evidence" value="ECO:0007669"/>
    <property type="project" value="UniProtKB-KW"/>
</dbReference>
<keyword evidence="3" id="KW-0808">Transferase</keyword>
<comment type="caution">
    <text evidence="6">The sequence shown here is derived from an EMBL/GenBank/DDBJ whole genome shotgun (WGS) entry which is preliminary data.</text>
</comment>
<organism evidence="6 7">
    <name type="scientific">Candidatus Niyogibacteria bacterium CG10_big_fil_rev_8_21_14_0_10_46_36</name>
    <dbReference type="NCBI Taxonomy" id="1974726"/>
    <lineage>
        <taxon>Bacteria</taxon>
        <taxon>Candidatus Niyogiibacteriota</taxon>
    </lineage>
</organism>
<dbReference type="Pfam" id="PF00202">
    <property type="entry name" value="Aminotran_3"/>
    <property type="match status" value="1"/>
</dbReference>
<dbReference type="Proteomes" id="UP000231503">
    <property type="component" value="Unassembled WGS sequence"/>
</dbReference>
<dbReference type="InterPro" id="IPR015424">
    <property type="entry name" value="PyrdxlP-dep_Trfase"/>
</dbReference>
<dbReference type="InterPro" id="IPR049704">
    <property type="entry name" value="Aminotrans_3_PPA_site"/>
</dbReference>
<dbReference type="GO" id="GO:0030170">
    <property type="term" value="F:pyridoxal phosphate binding"/>
    <property type="evidence" value="ECO:0007669"/>
    <property type="project" value="InterPro"/>
</dbReference>
<protein>
    <recommendedName>
        <fullName evidence="8">Diaminobutyrate--2-oxoglutarate transaminase</fullName>
    </recommendedName>
</protein>
<comment type="similarity">
    <text evidence="5">Belongs to the class-III pyridoxal-phosphate-dependent aminotransferase family.</text>
</comment>
<dbReference type="PANTHER" id="PTHR11986:SF79">
    <property type="entry name" value="ACETYLORNITHINE AMINOTRANSFERASE, MITOCHONDRIAL"/>
    <property type="match status" value="1"/>
</dbReference>
<proteinExistence type="inferred from homology"/>
<keyword evidence="4 5" id="KW-0663">Pyridoxal phosphate</keyword>
<evidence type="ECO:0008006" key="8">
    <source>
        <dbReference type="Google" id="ProtNLM"/>
    </source>
</evidence>
<dbReference type="Gene3D" id="3.40.640.10">
    <property type="entry name" value="Type I PLP-dependent aspartate aminotransferase-like (Major domain)"/>
    <property type="match status" value="1"/>
</dbReference>
<evidence type="ECO:0000256" key="5">
    <source>
        <dbReference type="RuleBase" id="RU003560"/>
    </source>
</evidence>